<dbReference type="Pfam" id="PF15617">
    <property type="entry name" value="C-C_Bond_Lyase"/>
    <property type="match status" value="1"/>
</dbReference>
<evidence type="ECO:0000256" key="3">
    <source>
        <dbReference type="ARBA" id="ARBA00022842"/>
    </source>
</evidence>
<comment type="cofactor">
    <cofactor evidence="1">
        <name>Mg(2+)</name>
        <dbReference type="ChEBI" id="CHEBI:18420"/>
    </cofactor>
</comment>
<keyword evidence="2" id="KW-0479">Metal-binding</keyword>
<dbReference type="GO" id="GO:0006107">
    <property type="term" value="P:oxaloacetate metabolic process"/>
    <property type="evidence" value="ECO:0007669"/>
    <property type="project" value="TreeGrafter"/>
</dbReference>
<name>A0A8J3Y7X2_9ACTN</name>
<gene>
    <name evidence="4" type="ORF">Sya03_24910</name>
</gene>
<evidence type="ECO:0000313" key="5">
    <source>
        <dbReference type="Proteomes" id="UP000652013"/>
    </source>
</evidence>
<dbReference type="InterPro" id="IPR039480">
    <property type="entry name" value="C-C_Bond_Lyase-like"/>
</dbReference>
<dbReference type="InterPro" id="IPR040442">
    <property type="entry name" value="Pyrv_kinase-like_dom_sf"/>
</dbReference>
<reference evidence="4" key="1">
    <citation type="submission" date="2021-01" db="EMBL/GenBank/DDBJ databases">
        <title>Whole genome shotgun sequence of Spirilliplanes yamanashiensis NBRC 15828.</title>
        <authorList>
            <person name="Komaki H."/>
            <person name="Tamura T."/>
        </authorList>
    </citation>
    <scope>NUCLEOTIDE SEQUENCE</scope>
    <source>
        <strain evidence="4">NBRC 15828</strain>
    </source>
</reference>
<dbReference type="PANTHER" id="PTHR32308:SF10">
    <property type="entry name" value="CITRATE LYASE SUBUNIT BETA"/>
    <property type="match status" value="1"/>
</dbReference>
<organism evidence="4 5">
    <name type="scientific">Spirilliplanes yamanashiensis</name>
    <dbReference type="NCBI Taxonomy" id="42233"/>
    <lineage>
        <taxon>Bacteria</taxon>
        <taxon>Bacillati</taxon>
        <taxon>Actinomycetota</taxon>
        <taxon>Actinomycetes</taxon>
        <taxon>Micromonosporales</taxon>
        <taxon>Micromonosporaceae</taxon>
        <taxon>Spirilliplanes</taxon>
    </lineage>
</organism>
<evidence type="ECO:0000256" key="1">
    <source>
        <dbReference type="ARBA" id="ARBA00001946"/>
    </source>
</evidence>
<dbReference type="GO" id="GO:0000287">
    <property type="term" value="F:magnesium ion binding"/>
    <property type="evidence" value="ECO:0007669"/>
    <property type="project" value="TreeGrafter"/>
</dbReference>
<dbReference type="PANTHER" id="PTHR32308">
    <property type="entry name" value="LYASE BETA SUBUNIT, PUTATIVE (AFU_ORTHOLOGUE AFUA_4G13030)-RELATED"/>
    <property type="match status" value="1"/>
</dbReference>
<sequence>MRYFSTLSPARKAALFHRVPGEFFRDSSAQRLAMALGATLYAPAVRPDLAADIARCHRAGVMSMVCCLEDAVRDDEVADAESNLVRQLRRYAADGGEGPLLFVRVRAVEQISRLADRLGDALRMLSGFVLPKFRSDAIGHSGVETVRKLGADAGLPMYVMPVLETPEVAWAESRLAALRDLHGFLDSYRESVLAVRVGGTDLCGLYGLRRPVELTAWEIGLVAGVLTDIVNVFGRRDGSGFPVTGPVWEYFAGGDRILRPQLRASPFAQHEPDGDDLRRRLLQRSLDGLIRETMLDRANGLMGKTVIHPTHASTVHALSVVSHEEYSDSTAILGDGASVHGGVLRSAYDNKMNEVGPHRHWAELTLQRAEIFGVAREGVTFVDFLDAHDRVGSTA</sequence>
<dbReference type="EMBL" id="BOOY01000018">
    <property type="protein sequence ID" value="GIJ03139.1"/>
    <property type="molecule type" value="Genomic_DNA"/>
</dbReference>
<dbReference type="RefSeq" id="WP_203938425.1">
    <property type="nucleotide sequence ID" value="NZ_BAAAGJ010000005.1"/>
</dbReference>
<keyword evidence="3" id="KW-0460">Magnesium</keyword>
<comment type="caution">
    <text evidence="4">The sequence shown here is derived from an EMBL/GenBank/DDBJ whole genome shotgun (WGS) entry which is preliminary data.</text>
</comment>
<dbReference type="InterPro" id="IPR015813">
    <property type="entry name" value="Pyrv/PenolPyrv_kinase-like_dom"/>
</dbReference>
<keyword evidence="5" id="KW-1185">Reference proteome</keyword>
<accession>A0A8J3Y7X2</accession>
<dbReference type="AlphaFoldDB" id="A0A8J3Y7X2"/>
<dbReference type="Gene3D" id="3.20.20.60">
    <property type="entry name" value="Phosphoenolpyruvate-binding domains"/>
    <property type="match status" value="1"/>
</dbReference>
<dbReference type="SUPFAM" id="SSF51621">
    <property type="entry name" value="Phosphoenolpyruvate/pyruvate domain"/>
    <property type="match status" value="1"/>
</dbReference>
<dbReference type="Proteomes" id="UP000652013">
    <property type="component" value="Unassembled WGS sequence"/>
</dbReference>
<protein>
    <submittedName>
        <fullName evidence="4">ATP/GTP-binding protein</fullName>
    </submittedName>
</protein>
<evidence type="ECO:0000313" key="4">
    <source>
        <dbReference type="EMBL" id="GIJ03139.1"/>
    </source>
</evidence>
<evidence type="ECO:0000256" key="2">
    <source>
        <dbReference type="ARBA" id="ARBA00022723"/>
    </source>
</evidence>
<proteinExistence type="predicted"/>
<dbReference type="GO" id="GO:0003824">
    <property type="term" value="F:catalytic activity"/>
    <property type="evidence" value="ECO:0007669"/>
    <property type="project" value="InterPro"/>
</dbReference>